<feature type="transmembrane region" description="Helical" evidence="6">
    <location>
        <begin position="340"/>
        <end position="360"/>
    </location>
</feature>
<comment type="caution">
    <text evidence="8">The sequence shown here is derived from an EMBL/GenBank/DDBJ whole genome shotgun (WGS) entry which is preliminary data.</text>
</comment>
<feature type="domain" description="Copper resistance protein D" evidence="7">
    <location>
        <begin position="174"/>
        <end position="270"/>
    </location>
</feature>
<evidence type="ECO:0000313" key="8">
    <source>
        <dbReference type="EMBL" id="REK75973.1"/>
    </source>
</evidence>
<dbReference type="InterPro" id="IPR008457">
    <property type="entry name" value="Cu-R_CopD_dom"/>
</dbReference>
<dbReference type="GO" id="GO:0006825">
    <property type="term" value="P:copper ion transport"/>
    <property type="evidence" value="ECO:0007669"/>
    <property type="project" value="InterPro"/>
</dbReference>
<evidence type="ECO:0000313" key="9">
    <source>
        <dbReference type="Proteomes" id="UP000261905"/>
    </source>
</evidence>
<feature type="transmembrane region" description="Helical" evidence="6">
    <location>
        <begin position="316"/>
        <end position="333"/>
    </location>
</feature>
<feature type="transmembrane region" description="Helical" evidence="6">
    <location>
        <begin position="38"/>
        <end position="59"/>
    </location>
</feature>
<dbReference type="Pfam" id="PF05425">
    <property type="entry name" value="CopD"/>
    <property type="match status" value="1"/>
</dbReference>
<keyword evidence="4 6" id="KW-1133">Transmembrane helix</keyword>
<keyword evidence="5 6" id="KW-0472">Membrane</keyword>
<feature type="transmembrane region" description="Helical" evidence="6">
    <location>
        <begin position="7"/>
        <end position="26"/>
    </location>
</feature>
<feature type="transmembrane region" description="Helical" evidence="6">
    <location>
        <begin position="253"/>
        <end position="272"/>
    </location>
</feature>
<comment type="subcellular location">
    <subcellularLocation>
        <location evidence="1">Cell membrane</location>
        <topology evidence="1">Multi-pass membrane protein</topology>
    </subcellularLocation>
</comment>
<evidence type="ECO:0000259" key="7">
    <source>
        <dbReference type="Pfam" id="PF05425"/>
    </source>
</evidence>
<feature type="transmembrane region" description="Helical" evidence="6">
    <location>
        <begin position="210"/>
        <end position="232"/>
    </location>
</feature>
<organism evidence="8 9">
    <name type="scientific">Paenibacillus paeoniae</name>
    <dbReference type="NCBI Taxonomy" id="2292705"/>
    <lineage>
        <taxon>Bacteria</taxon>
        <taxon>Bacillati</taxon>
        <taxon>Bacillota</taxon>
        <taxon>Bacilli</taxon>
        <taxon>Bacillales</taxon>
        <taxon>Paenibacillaceae</taxon>
        <taxon>Paenibacillus</taxon>
    </lineage>
</organism>
<feature type="transmembrane region" description="Helical" evidence="6">
    <location>
        <begin position="146"/>
        <end position="166"/>
    </location>
</feature>
<evidence type="ECO:0000256" key="3">
    <source>
        <dbReference type="ARBA" id="ARBA00022692"/>
    </source>
</evidence>
<feature type="transmembrane region" description="Helical" evidence="6">
    <location>
        <begin position="86"/>
        <end position="103"/>
    </location>
</feature>
<dbReference type="InterPro" id="IPR032694">
    <property type="entry name" value="CopC/D"/>
</dbReference>
<sequence length="361" mass="39969">MIYVSEGLLYISFAILMGTLVLRLVPESKRPSVHVPDGLLLACALAIPVLSFAPIHQLASQYASQFDLSYGEMLKSILMDIKSGKAWIWSTVGSLGLALLLSMKAFRNDKHMPKVALFVTALLVIWLGYASHASSLSSFKGLFVHTLHFLAFSVWIGILFVVSWFSKDKDYWSAFLKWFSPVAILCVVVTLLAGFTLMSFTTPQYVSSWMIPYGQALLIKHLLILPLLLFAYTNGFLYKSVAAKDSGFQPVKWLRAESVVAMLVLGATAFMGQQAPPHNLKDTLQSVSPSPLFTWLYKGAFSPDIQLTFTLHMESVLMFAAAVLMAVGVVWSYRLNRPSIAFLMGLLMAGFAYFGLMFSIA</sequence>
<protein>
    <submittedName>
        <fullName evidence="8">Copper resistance protein CopD</fullName>
    </submittedName>
</protein>
<feature type="transmembrane region" description="Helical" evidence="6">
    <location>
        <begin position="178"/>
        <end position="198"/>
    </location>
</feature>
<dbReference type="EMBL" id="QUBQ01000001">
    <property type="protein sequence ID" value="REK75973.1"/>
    <property type="molecule type" value="Genomic_DNA"/>
</dbReference>
<evidence type="ECO:0000256" key="5">
    <source>
        <dbReference type="ARBA" id="ARBA00023136"/>
    </source>
</evidence>
<dbReference type="OrthoDB" id="2387346at2"/>
<dbReference type="GO" id="GO:0005886">
    <property type="term" value="C:plasma membrane"/>
    <property type="evidence" value="ECO:0007669"/>
    <property type="project" value="UniProtKB-SubCell"/>
</dbReference>
<name>A0A371PIL6_9BACL</name>
<keyword evidence="2" id="KW-1003">Cell membrane</keyword>
<dbReference type="AlphaFoldDB" id="A0A371PIL6"/>
<feature type="transmembrane region" description="Helical" evidence="6">
    <location>
        <begin position="115"/>
        <end position="134"/>
    </location>
</feature>
<keyword evidence="9" id="KW-1185">Reference proteome</keyword>
<gene>
    <name evidence="8" type="ORF">DX130_02555</name>
</gene>
<dbReference type="Proteomes" id="UP000261905">
    <property type="component" value="Unassembled WGS sequence"/>
</dbReference>
<dbReference type="PANTHER" id="PTHR34820">
    <property type="entry name" value="INNER MEMBRANE PROTEIN YEBZ"/>
    <property type="match status" value="1"/>
</dbReference>
<proteinExistence type="predicted"/>
<keyword evidence="3 6" id="KW-0812">Transmembrane</keyword>
<evidence type="ECO:0000256" key="1">
    <source>
        <dbReference type="ARBA" id="ARBA00004651"/>
    </source>
</evidence>
<reference evidence="8 9" key="1">
    <citation type="submission" date="2018-08" db="EMBL/GenBank/DDBJ databases">
        <title>Paenibacillus sp. M4BSY-1, whole genome shotgun sequence.</title>
        <authorList>
            <person name="Tuo L."/>
        </authorList>
    </citation>
    <scope>NUCLEOTIDE SEQUENCE [LARGE SCALE GENOMIC DNA]</scope>
    <source>
        <strain evidence="8 9">M4BSY-1</strain>
    </source>
</reference>
<accession>A0A371PIL6</accession>
<dbReference type="RefSeq" id="WP_116042586.1">
    <property type="nucleotide sequence ID" value="NZ_QUBQ01000001.1"/>
</dbReference>
<evidence type="ECO:0000256" key="4">
    <source>
        <dbReference type="ARBA" id="ARBA00022989"/>
    </source>
</evidence>
<evidence type="ECO:0000256" key="6">
    <source>
        <dbReference type="SAM" id="Phobius"/>
    </source>
</evidence>
<dbReference type="PANTHER" id="PTHR34820:SF4">
    <property type="entry name" value="INNER MEMBRANE PROTEIN YEBZ"/>
    <property type="match status" value="1"/>
</dbReference>
<evidence type="ECO:0000256" key="2">
    <source>
        <dbReference type="ARBA" id="ARBA00022475"/>
    </source>
</evidence>